<comment type="caution">
    <text evidence="2">The sequence shown here is derived from an EMBL/GenBank/DDBJ whole genome shotgun (WGS) entry which is preliminary data.</text>
</comment>
<dbReference type="Proteomes" id="UP001231362">
    <property type="component" value="Unassembled WGS sequence"/>
</dbReference>
<dbReference type="SMART" id="SM00530">
    <property type="entry name" value="HTH_XRE"/>
    <property type="match status" value="1"/>
</dbReference>
<dbReference type="EMBL" id="JAUSTU010000006">
    <property type="protein sequence ID" value="MDQ0155270.1"/>
    <property type="molecule type" value="Genomic_DNA"/>
</dbReference>
<dbReference type="InterPro" id="IPR019734">
    <property type="entry name" value="TPR_rpt"/>
</dbReference>
<dbReference type="RefSeq" id="WP_307149844.1">
    <property type="nucleotide sequence ID" value="NZ_JAUSTU010000006.1"/>
</dbReference>
<accession>A0ABT9V2U5</accession>
<dbReference type="PANTHER" id="PTHR37038">
    <property type="entry name" value="TRANSCRIPTIONAL REGULATOR-RELATED"/>
    <property type="match status" value="1"/>
</dbReference>
<reference evidence="2 3" key="1">
    <citation type="submission" date="2023-07" db="EMBL/GenBank/DDBJ databases">
        <title>Genomic Encyclopedia of Type Strains, Phase IV (KMG-IV): sequencing the most valuable type-strain genomes for metagenomic binning, comparative biology and taxonomic classification.</title>
        <authorList>
            <person name="Goeker M."/>
        </authorList>
    </citation>
    <scope>NUCLEOTIDE SEQUENCE [LARGE SCALE GENOMIC DNA]</scope>
    <source>
        <strain evidence="2 3">DSM 23948</strain>
    </source>
</reference>
<organism evidence="2 3">
    <name type="scientific">Anoxybacillus andreesenii</name>
    <dbReference type="NCBI Taxonomy" id="1325932"/>
    <lineage>
        <taxon>Bacteria</taxon>
        <taxon>Bacillati</taxon>
        <taxon>Bacillota</taxon>
        <taxon>Bacilli</taxon>
        <taxon>Bacillales</taxon>
        <taxon>Anoxybacillaceae</taxon>
        <taxon>Anoxybacillus</taxon>
    </lineage>
</organism>
<dbReference type="InterPro" id="IPR001387">
    <property type="entry name" value="Cro/C1-type_HTH"/>
</dbReference>
<dbReference type="InterPro" id="IPR041315">
    <property type="entry name" value="PlcR_TPR"/>
</dbReference>
<name>A0ABT9V2U5_9BACL</name>
<sequence>MTHLLGKRIKELRERIGMSQRDACKGICTQSYISKIENGVIYPSAYLLMELSNRFNTDISYLLDISNTPSHEYIIEVFTQIREAIYQRDYSLVRELLNSVKDNDIFQVPEHKQFLLWHEGICLYYEDHNFPDAIDYLNKSLSITSSEKKFLSEREIEILLSKANIYTDKGEYSVALSIYEEAFIQQRSIPNITNKYLPVRFFYNYARALRLNKDYEQSLEMVDKGIQYAKKNNLLYLQGDLFYQKGANYKALNLIEKAIENFNLAEMAYRIEDNLTSLNLVESMKEELSKNTVKKE</sequence>
<dbReference type="InterPro" id="IPR011990">
    <property type="entry name" value="TPR-like_helical_dom_sf"/>
</dbReference>
<gene>
    <name evidence="2" type="ORF">J2S07_001575</name>
</gene>
<evidence type="ECO:0000259" key="1">
    <source>
        <dbReference type="PROSITE" id="PS50943"/>
    </source>
</evidence>
<evidence type="ECO:0000313" key="2">
    <source>
        <dbReference type="EMBL" id="MDQ0155270.1"/>
    </source>
</evidence>
<evidence type="ECO:0000313" key="3">
    <source>
        <dbReference type="Proteomes" id="UP001231362"/>
    </source>
</evidence>
<dbReference type="Pfam" id="PF01381">
    <property type="entry name" value="HTH_3"/>
    <property type="match status" value="1"/>
</dbReference>
<keyword evidence="3" id="KW-1185">Reference proteome</keyword>
<dbReference type="SUPFAM" id="SSF47413">
    <property type="entry name" value="lambda repressor-like DNA-binding domains"/>
    <property type="match status" value="1"/>
</dbReference>
<dbReference type="Pfam" id="PF18768">
    <property type="entry name" value="RNPP_C"/>
    <property type="match status" value="1"/>
</dbReference>
<protein>
    <submittedName>
        <fullName evidence="2">Transcriptional regulator with XRE-family HTH domain</fullName>
    </submittedName>
</protein>
<dbReference type="InterPro" id="IPR053163">
    <property type="entry name" value="HTH-type_regulator_Rgg"/>
</dbReference>
<dbReference type="SUPFAM" id="SSF48452">
    <property type="entry name" value="TPR-like"/>
    <property type="match status" value="1"/>
</dbReference>
<dbReference type="Gene3D" id="1.25.40.10">
    <property type="entry name" value="Tetratricopeptide repeat domain"/>
    <property type="match status" value="1"/>
</dbReference>
<dbReference type="SMART" id="SM00028">
    <property type="entry name" value="TPR"/>
    <property type="match status" value="4"/>
</dbReference>
<dbReference type="CDD" id="cd00093">
    <property type="entry name" value="HTH_XRE"/>
    <property type="match status" value="1"/>
</dbReference>
<dbReference type="PROSITE" id="PS50943">
    <property type="entry name" value="HTH_CROC1"/>
    <property type="match status" value="1"/>
</dbReference>
<dbReference type="PANTHER" id="PTHR37038:SF14">
    <property type="entry name" value="TRANSCRIPTIONAL ACTIVATOR"/>
    <property type="match status" value="1"/>
</dbReference>
<feature type="domain" description="HTH cro/C1-type" evidence="1">
    <location>
        <begin position="9"/>
        <end position="62"/>
    </location>
</feature>
<dbReference type="InterPro" id="IPR010982">
    <property type="entry name" value="Lambda_DNA-bd_dom_sf"/>
</dbReference>
<proteinExistence type="predicted"/>